<evidence type="ECO:0000313" key="2">
    <source>
        <dbReference type="EMBL" id="SDJ94566.1"/>
    </source>
</evidence>
<gene>
    <name evidence="2" type="ORF">SAMN04515672_1920</name>
</gene>
<name>A0A1G8XVR2_9EURY</name>
<dbReference type="AlphaFoldDB" id="A0A1G8XVR2"/>
<feature type="transmembrane region" description="Helical" evidence="1">
    <location>
        <begin position="85"/>
        <end position="107"/>
    </location>
</feature>
<keyword evidence="1" id="KW-0472">Membrane</keyword>
<keyword evidence="1" id="KW-0812">Transmembrane</keyword>
<accession>A0A1G8XVR2</accession>
<feature type="transmembrane region" description="Helical" evidence="1">
    <location>
        <begin position="141"/>
        <end position="160"/>
    </location>
</feature>
<keyword evidence="3" id="KW-1185">Reference proteome</keyword>
<sequence>MQPVVHLAVGYLCYAAYTRWQHGREPADLPALVAVFAAGLADFIDKPLEAAGVVPVGRTIGHSLLFVVPLVLLVWVVASRRDRRSLGVAFAIGYLSHIATDVPWHVLSGDFDELGFLLWPVTEMPAYTGVKPLGIVGGVEITTLWLEAVILAAAVALWWMDGRPGVDLFRPSRRT</sequence>
<dbReference type="Pfam" id="PF04307">
    <property type="entry name" value="YdjM"/>
    <property type="match status" value="1"/>
</dbReference>
<dbReference type="GO" id="GO:0016787">
    <property type="term" value="F:hydrolase activity"/>
    <property type="evidence" value="ECO:0007669"/>
    <property type="project" value="UniProtKB-KW"/>
</dbReference>
<proteinExistence type="predicted"/>
<protein>
    <submittedName>
        <fullName evidence="2">LexA-binding, inner membrane-associated putative hydrolase</fullName>
    </submittedName>
</protein>
<organism evidence="2 3">
    <name type="scientific">Natronorubrum texcoconense</name>
    <dbReference type="NCBI Taxonomy" id="1095776"/>
    <lineage>
        <taxon>Archaea</taxon>
        <taxon>Methanobacteriati</taxon>
        <taxon>Methanobacteriota</taxon>
        <taxon>Stenosarchaea group</taxon>
        <taxon>Halobacteria</taxon>
        <taxon>Halobacteriales</taxon>
        <taxon>Natrialbaceae</taxon>
        <taxon>Natronorubrum</taxon>
    </lineage>
</organism>
<dbReference type="OrthoDB" id="200338at2157"/>
<evidence type="ECO:0000313" key="3">
    <source>
        <dbReference type="Proteomes" id="UP000198882"/>
    </source>
</evidence>
<dbReference type="RefSeq" id="WP_090304908.1">
    <property type="nucleotide sequence ID" value="NZ_FNFE01000002.1"/>
</dbReference>
<dbReference type="InterPro" id="IPR007404">
    <property type="entry name" value="YdjM-like"/>
</dbReference>
<reference evidence="3" key="1">
    <citation type="submission" date="2016-10" db="EMBL/GenBank/DDBJ databases">
        <authorList>
            <person name="Varghese N."/>
            <person name="Submissions S."/>
        </authorList>
    </citation>
    <scope>NUCLEOTIDE SEQUENCE [LARGE SCALE GENOMIC DNA]</scope>
    <source>
        <strain evidence="3">B4,CECT 8067,JCM 17497</strain>
    </source>
</reference>
<evidence type="ECO:0000256" key="1">
    <source>
        <dbReference type="SAM" id="Phobius"/>
    </source>
</evidence>
<keyword evidence="1" id="KW-1133">Transmembrane helix</keyword>
<dbReference type="Proteomes" id="UP000198882">
    <property type="component" value="Unassembled WGS sequence"/>
</dbReference>
<dbReference type="EMBL" id="FNFE01000002">
    <property type="protein sequence ID" value="SDJ94566.1"/>
    <property type="molecule type" value="Genomic_DNA"/>
</dbReference>
<keyword evidence="2" id="KW-0378">Hydrolase</keyword>
<feature type="transmembrane region" description="Helical" evidence="1">
    <location>
        <begin position="60"/>
        <end position="78"/>
    </location>
</feature>
<dbReference type="STRING" id="1095776.SAMN04515672_1920"/>